<dbReference type="PROSITE" id="PS50930">
    <property type="entry name" value="HTH_LYTTR"/>
    <property type="match status" value="1"/>
</dbReference>
<dbReference type="InterPro" id="IPR046947">
    <property type="entry name" value="LytR-like"/>
</dbReference>
<proteinExistence type="predicted"/>
<dbReference type="Proteomes" id="UP000587367">
    <property type="component" value="Unassembled WGS sequence"/>
</dbReference>
<name>A0ABR6PXB4_9FLAO</name>
<dbReference type="InterPro" id="IPR007492">
    <property type="entry name" value="LytTR_DNA-bd_dom"/>
</dbReference>
<evidence type="ECO:0000259" key="1">
    <source>
        <dbReference type="PROSITE" id="PS50930"/>
    </source>
</evidence>
<protein>
    <submittedName>
        <fullName evidence="2">DNA-binding LytR/AlgR family response regulator</fullName>
    </submittedName>
</protein>
<organism evidence="2 3">
    <name type="scientific">Chryseobacterium sediminis</name>
    <dbReference type="NCBI Taxonomy" id="1679494"/>
    <lineage>
        <taxon>Bacteria</taxon>
        <taxon>Pseudomonadati</taxon>
        <taxon>Bacteroidota</taxon>
        <taxon>Flavobacteriia</taxon>
        <taxon>Flavobacteriales</taxon>
        <taxon>Weeksellaceae</taxon>
        <taxon>Chryseobacterium group</taxon>
        <taxon>Chryseobacterium</taxon>
    </lineage>
</organism>
<gene>
    <name evidence="2" type="ORF">HNP24_001071</name>
</gene>
<accession>A0ABR6PXB4</accession>
<keyword evidence="3" id="KW-1185">Reference proteome</keyword>
<evidence type="ECO:0000313" key="3">
    <source>
        <dbReference type="Proteomes" id="UP000587367"/>
    </source>
</evidence>
<comment type="caution">
    <text evidence="2">The sequence shown here is derived from an EMBL/GenBank/DDBJ whole genome shotgun (WGS) entry which is preliminary data.</text>
</comment>
<dbReference type="SMART" id="SM00850">
    <property type="entry name" value="LytTR"/>
    <property type="match status" value="1"/>
</dbReference>
<evidence type="ECO:0000313" key="2">
    <source>
        <dbReference type="EMBL" id="MBB6330121.1"/>
    </source>
</evidence>
<feature type="domain" description="HTH LytTR-type" evidence="1">
    <location>
        <begin position="10"/>
        <end position="106"/>
    </location>
</feature>
<dbReference type="Pfam" id="PF04397">
    <property type="entry name" value="LytTR"/>
    <property type="match status" value="1"/>
</dbReference>
<dbReference type="Gene3D" id="2.40.50.1020">
    <property type="entry name" value="LytTr DNA-binding domain"/>
    <property type="match status" value="1"/>
</dbReference>
<dbReference type="RefSeq" id="WP_184553558.1">
    <property type="nucleotide sequence ID" value="NZ_JACHKS010000001.1"/>
</dbReference>
<dbReference type="PANTHER" id="PTHR37299:SF1">
    <property type="entry name" value="STAGE 0 SPORULATION PROTEIN A HOMOLOG"/>
    <property type="match status" value="1"/>
</dbReference>
<sequence>MIENRTFAFIKTDKKLVKLFFKDINVIKGLGNYVEVHTVDHKRYIYYKTLKDLIETLPEEFMRVHNSYIVNLTNIESFEDNHLICGELKITVAKSYKECLHSALSKMML</sequence>
<dbReference type="PANTHER" id="PTHR37299">
    <property type="entry name" value="TRANSCRIPTIONAL REGULATOR-RELATED"/>
    <property type="match status" value="1"/>
</dbReference>
<keyword evidence="2" id="KW-0238">DNA-binding</keyword>
<dbReference type="GO" id="GO:0003677">
    <property type="term" value="F:DNA binding"/>
    <property type="evidence" value="ECO:0007669"/>
    <property type="project" value="UniProtKB-KW"/>
</dbReference>
<dbReference type="EMBL" id="JACHKS010000001">
    <property type="protein sequence ID" value="MBB6330121.1"/>
    <property type="molecule type" value="Genomic_DNA"/>
</dbReference>
<reference evidence="2 3" key="1">
    <citation type="submission" date="2020-08" db="EMBL/GenBank/DDBJ databases">
        <title>Functional genomics of gut bacteria from endangered species of beetles.</title>
        <authorList>
            <person name="Carlos-Shanley C."/>
        </authorList>
    </citation>
    <scope>NUCLEOTIDE SEQUENCE [LARGE SCALE GENOMIC DNA]</scope>
    <source>
        <strain evidence="2 3">S00068</strain>
    </source>
</reference>